<feature type="transmembrane region" description="Helical" evidence="5">
    <location>
        <begin position="42"/>
        <end position="63"/>
    </location>
</feature>
<keyword evidence="3 5" id="KW-1133">Transmembrane helix</keyword>
<organism evidence="6 7">
    <name type="scientific">Leifsonia tongyongensis</name>
    <dbReference type="NCBI Taxonomy" id="1268043"/>
    <lineage>
        <taxon>Bacteria</taxon>
        <taxon>Bacillati</taxon>
        <taxon>Actinomycetota</taxon>
        <taxon>Actinomycetes</taxon>
        <taxon>Micrococcales</taxon>
        <taxon>Microbacteriaceae</taxon>
        <taxon>Leifsonia</taxon>
    </lineage>
</organism>
<dbReference type="Gene3D" id="1.20.120.1630">
    <property type="match status" value="1"/>
</dbReference>
<gene>
    <name evidence="6" type="ORF">G3T36_06490</name>
</gene>
<keyword evidence="4 5" id="KW-0472">Membrane</keyword>
<feature type="transmembrane region" description="Helical" evidence="5">
    <location>
        <begin position="70"/>
        <end position="88"/>
    </location>
</feature>
<protein>
    <submittedName>
        <fullName evidence="6">Isoprenylcysteine carboxyl methyltransferase family protein</fullName>
    </submittedName>
</protein>
<reference evidence="6 7" key="1">
    <citation type="journal article" date="2014" name="J. Microbiol.">
        <title>Diaminobutyricibacter tongyongensis gen. nov., sp. nov. and Homoserinibacter gongjuensis gen. nov., sp. nov. belong to the family Microbacteriaceae.</title>
        <authorList>
            <person name="Kim S.J."/>
            <person name="Ahn J.H."/>
            <person name="Weon H.Y."/>
            <person name="Hamada M."/>
            <person name="Suzuki K."/>
            <person name="Kwon S.W."/>
        </authorList>
    </citation>
    <scope>NUCLEOTIDE SEQUENCE [LARGE SCALE GENOMIC DNA]</scope>
    <source>
        <strain evidence="6 7">NBRC 108724</strain>
    </source>
</reference>
<feature type="transmembrane region" description="Helical" evidence="5">
    <location>
        <begin position="131"/>
        <end position="155"/>
    </location>
</feature>
<dbReference type="AlphaFoldDB" id="A0A6L9XW49"/>
<dbReference type="GO" id="GO:0032259">
    <property type="term" value="P:methylation"/>
    <property type="evidence" value="ECO:0007669"/>
    <property type="project" value="UniProtKB-KW"/>
</dbReference>
<dbReference type="InterPro" id="IPR007269">
    <property type="entry name" value="ICMT_MeTrfase"/>
</dbReference>
<keyword evidence="2 5" id="KW-0812">Transmembrane</keyword>
<accession>A0A6L9XW49</accession>
<evidence type="ECO:0000313" key="6">
    <source>
        <dbReference type="EMBL" id="NEN05516.1"/>
    </source>
</evidence>
<sequence>MIWYTVLILATGLERILEMIISTRNAKWSFARGGVEYGRRHFAPMIALHVGFLLACLAEVWIGQRPFIPWLGWPMLVLVFASQALRYWCIAVLGPRWNTRVIVVPGLPLVDRGPYRWFKHPNYVAVVVEGIALPLIYTGWITALTFTVLNAVLLLRFRLPCEDTALASLPPATDHATSVR</sequence>
<evidence type="ECO:0000256" key="3">
    <source>
        <dbReference type="ARBA" id="ARBA00022989"/>
    </source>
</evidence>
<comment type="subcellular location">
    <subcellularLocation>
        <location evidence="1">Membrane</location>
        <topology evidence="1">Multi-pass membrane protein</topology>
    </subcellularLocation>
</comment>
<keyword evidence="6" id="KW-0489">Methyltransferase</keyword>
<evidence type="ECO:0000256" key="5">
    <source>
        <dbReference type="SAM" id="Phobius"/>
    </source>
</evidence>
<evidence type="ECO:0000256" key="2">
    <source>
        <dbReference type="ARBA" id="ARBA00022692"/>
    </source>
</evidence>
<evidence type="ECO:0000256" key="4">
    <source>
        <dbReference type="ARBA" id="ARBA00023136"/>
    </source>
</evidence>
<name>A0A6L9XW49_9MICO</name>
<dbReference type="GO" id="GO:0004671">
    <property type="term" value="F:protein C-terminal S-isoprenylcysteine carboxyl O-methyltransferase activity"/>
    <property type="evidence" value="ECO:0007669"/>
    <property type="project" value="InterPro"/>
</dbReference>
<dbReference type="Proteomes" id="UP000474967">
    <property type="component" value="Unassembled WGS sequence"/>
</dbReference>
<proteinExistence type="predicted"/>
<dbReference type="RefSeq" id="WP_163288721.1">
    <property type="nucleotide sequence ID" value="NZ_JAAGWY010000001.1"/>
</dbReference>
<dbReference type="Pfam" id="PF04140">
    <property type="entry name" value="ICMT"/>
    <property type="match status" value="1"/>
</dbReference>
<evidence type="ECO:0000256" key="1">
    <source>
        <dbReference type="ARBA" id="ARBA00004141"/>
    </source>
</evidence>
<dbReference type="EMBL" id="JAAGWY010000001">
    <property type="protein sequence ID" value="NEN05516.1"/>
    <property type="molecule type" value="Genomic_DNA"/>
</dbReference>
<keyword evidence="6" id="KW-0808">Transferase</keyword>
<keyword evidence="7" id="KW-1185">Reference proteome</keyword>
<dbReference type="GO" id="GO:0016020">
    <property type="term" value="C:membrane"/>
    <property type="evidence" value="ECO:0007669"/>
    <property type="project" value="UniProtKB-SubCell"/>
</dbReference>
<evidence type="ECO:0000313" key="7">
    <source>
        <dbReference type="Proteomes" id="UP000474967"/>
    </source>
</evidence>
<comment type="caution">
    <text evidence="6">The sequence shown here is derived from an EMBL/GenBank/DDBJ whole genome shotgun (WGS) entry which is preliminary data.</text>
</comment>